<protein>
    <recommendedName>
        <fullName evidence="4">PDZ domain-containing protein</fullName>
    </recommendedName>
</protein>
<evidence type="ECO:0000259" key="4">
    <source>
        <dbReference type="PROSITE" id="PS50106"/>
    </source>
</evidence>
<dbReference type="InterPro" id="IPR009003">
    <property type="entry name" value="Peptidase_S1_PA"/>
</dbReference>
<dbReference type="SUPFAM" id="SSF50156">
    <property type="entry name" value="PDZ domain-like"/>
    <property type="match status" value="1"/>
</dbReference>
<dbReference type="CDD" id="cd06779">
    <property type="entry name" value="cpPDZ_Deg_HtrA-like"/>
    <property type="match status" value="1"/>
</dbReference>
<dbReference type="EMBL" id="JBBPBN010000086">
    <property type="protein sequence ID" value="KAK8982174.1"/>
    <property type="molecule type" value="Genomic_DNA"/>
</dbReference>
<dbReference type="InterPro" id="IPR001478">
    <property type="entry name" value="PDZ"/>
</dbReference>
<dbReference type="Gene3D" id="3.20.190.20">
    <property type="match status" value="1"/>
</dbReference>
<sequence>MFFDSIVKVFCSYLSSGRQDSNLVLNVKVQRWGDDTKYVAKVLTRALDCDLALLSVENKQFWKGAKPIPLGQLPHLQDEITVVGYPISGHSISVTKGIVSRIEVKSYGQGASNLLCIQIDAAINHGFPCLGIQLQELENQALRAYFQVQSNEGVLVRRVEPTSSAKNVLKQGDLIVSFDEVPVSFAGTVPFRSNELVGLDHLVSQRFVGDKVTLGIIRAGDFMKVEMILNTQVSYYDDEHWSSYLVIGGLMFTPLSESLIQEGQCSLGLEAKARYTLPSFKGEQIVILFKVLPNELNVGYERLNTLQVLKFHGTRIRNIRHLTHLIDHCEDKFLVFEFENNFIAVLEREAAMDTQYEISDDLL</sequence>
<dbReference type="Gene3D" id="2.30.42.10">
    <property type="match status" value="1"/>
</dbReference>
<keyword evidence="6" id="KW-1185">Reference proteome</keyword>
<keyword evidence="3" id="KW-0720">Serine protease</keyword>
<dbReference type="SUPFAM" id="SSF50494">
    <property type="entry name" value="Trypsin-like serine proteases"/>
    <property type="match status" value="1"/>
</dbReference>
<dbReference type="Gene3D" id="2.40.10.120">
    <property type="match status" value="1"/>
</dbReference>
<comment type="caution">
    <text evidence="5">The sequence shown here is derived from an EMBL/GenBank/DDBJ whole genome shotgun (WGS) entry which is preliminary data.</text>
</comment>
<dbReference type="InterPro" id="IPR036034">
    <property type="entry name" value="PDZ_sf"/>
</dbReference>
<evidence type="ECO:0000313" key="5">
    <source>
        <dbReference type="EMBL" id="KAK8982174.1"/>
    </source>
</evidence>
<dbReference type="Proteomes" id="UP001396334">
    <property type="component" value="Unassembled WGS sequence"/>
</dbReference>
<evidence type="ECO:0000256" key="1">
    <source>
        <dbReference type="ARBA" id="ARBA00022670"/>
    </source>
</evidence>
<evidence type="ECO:0000256" key="3">
    <source>
        <dbReference type="ARBA" id="ARBA00022825"/>
    </source>
</evidence>
<dbReference type="Pfam" id="PF13180">
    <property type="entry name" value="PDZ_2"/>
    <property type="match status" value="1"/>
</dbReference>
<organism evidence="5 6">
    <name type="scientific">Hibiscus sabdariffa</name>
    <name type="common">roselle</name>
    <dbReference type="NCBI Taxonomy" id="183260"/>
    <lineage>
        <taxon>Eukaryota</taxon>
        <taxon>Viridiplantae</taxon>
        <taxon>Streptophyta</taxon>
        <taxon>Embryophyta</taxon>
        <taxon>Tracheophyta</taxon>
        <taxon>Spermatophyta</taxon>
        <taxon>Magnoliopsida</taxon>
        <taxon>eudicotyledons</taxon>
        <taxon>Gunneridae</taxon>
        <taxon>Pentapetalae</taxon>
        <taxon>rosids</taxon>
        <taxon>malvids</taxon>
        <taxon>Malvales</taxon>
        <taxon>Malvaceae</taxon>
        <taxon>Malvoideae</taxon>
        <taxon>Hibiscus</taxon>
    </lineage>
</organism>
<dbReference type="PANTHER" id="PTHR45980:SF6">
    <property type="entry name" value="PROTEASE DO-LIKE 2, CHLOROPLASTIC"/>
    <property type="match status" value="1"/>
</dbReference>
<keyword evidence="1" id="KW-0645">Protease</keyword>
<keyword evidence="2" id="KW-0378">Hydrolase</keyword>
<evidence type="ECO:0000256" key="2">
    <source>
        <dbReference type="ARBA" id="ARBA00022801"/>
    </source>
</evidence>
<dbReference type="Pfam" id="PF17815">
    <property type="entry name" value="PDZ_3"/>
    <property type="match status" value="1"/>
</dbReference>
<feature type="domain" description="PDZ" evidence="4">
    <location>
        <begin position="116"/>
        <end position="184"/>
    </location>
</feature>
<dbReference type="InterPro" id="IPR046449">
    <property type="entry name" value="DEGP_PDZ_sf"/>
</dbReference>
<dbReference type="PROSITE" id="PS50106">
    <property type="entry name" value="PDZ"/>
    <property type="match status" value="1"/>
</dbReference>
<dbReference type="InterPro" id="IPR041517">
    <property type="entry name" value="DEGP_PDZ"/>
</dbReference>
<evidence type="ECO:0000313" key="6">
    <source>
        <dbReference type="Proteomes" id="UP001396334"/>
    </source>
</evidence>
<reference evidence="5 6" key="1">
    <citation type="journal article" date="2024" name="G3 (Bethesda)">
        <title>Genome assembly of Hibiscus sabdariffa L. provides insights into metabolisms of medicinal natural products.</title>
        <authorList>
            <person name="Kim T."/>
        </authorList>
    </citation>
    <scope>NUCLEOTIDE SEQUENCE [LARGE SCALE GENOMIC DNA]</scope>
    <source>
        <strain evidence="5">TK-2024</strain>
        <tissue evidence="5">Old leaves</tissue>
    </source>
</reference>
<dbReference type="PANTHER" id="PTHR45980">
    <property type="match status" value="1"/>
</dbReference>
<accession>A0ABR2P1B1</accession>
<gene>
    <name evidence="5" type="ORF">V6N11_037349</name>
</gene>
<dbReference type="Pfam" id="PF13365">
    <property type="entry name" value="Trypsin_2"/>
    <property type="match status" value="1"/>
</dbReference>
<proteinExistence type="predicted"/>
<name>A0ABR2P1B1_9ROSI</name>